<dbReference type="AlphaFoldDB" id="A0A5M6IVS8"/>
<accession>A0A5M6IVS8</accession>
<dbReference type="Proteomes" id="UP000325255">
    <property type="component" value="Unassembled WGS sequence"/>
</dbReference>
<comment type="caution">
    <text evidence="2">The sequence shown here is derived from an EMBL/GenBank/DDBJ whole genome shotgun (WGS) entry which is preliminary data.</text>
</comment>
<gene>
    <name evidence="2" type="ORF">F1189_09665</name>
</gene>
<name>A0A5M6IVS8_9PROT</name>
<evidence type="ECO:0000313" key="2">
    <source>
        <dbReference type="EMBL" id="KAA5612433.1"/>
    </source>
</evidence>
<feature type="chain" id="PRO_5024408615" description="DUF4412 domain-containing protein" evidence="1">
    <location>
        <begin position="28"/>
        <end position="225"/>
    </location>
</feature>
<proteinExistence type="predicted"/>
<reference evidence="2 3" key="1">
    <citation type="submission" date="2019-09" db="EMBL/GenBank/DDBJ databases">
        <title>Genome sequence of Rhodovastum atsumiense, a diverse member of the Acetobacteraceae family of non-sulfur purple photosynthetic bacteria.</title>
        <authorList>
            <person name="Meyer T."/>
            <person name="Kyndt J."/>
        </authorList>
    </citation>
    <scope>NUCLEOTIDE SEQUENCE [LARGE SCALE GENOMIC DNA]</scope>
    <source>
        <strain evidence="2 3">DSM 21279</strain>
    </source>
</reference>
<dbReference type="RefSeq" id="WP_150040532.1">
    <property type="nucleotide sequence ID" value="NZ_OW485601.1"/>
</dbReference>
<keyword evidence="3" id="KW-1185">Reference proteome</keyword>
<dbReference type="OrthoDB" id="7268862at2"/>
<evidence type="ECO:0000256" key="1">
    <source>
        <dbReference type="SAM" id="SignalP"/>
    </source>
</evidence>
<protein>
    <recommendedName>
        <fullName evidence="4">DUF4412 domain-containing protein</fullName>
    </recommendedName>
</protein>
<feature type="signal peptide" evidence="1">
    <location>
        <begin position="1"/>
        <end position="27"/>
    </location>
</feature>
<dbReference type="EMBL" id="VWPK01000012">
    <property type="protein sequence ID" value="KAA5612433.1"/>
    <property type="molecule type" value="Genomic_DNA"/>
</dbReference>
<evidence type="ECO:0008006" key="4">
    <source>
        <dbReference type="Google" id="ProtNLM"/>
    </source>
</evidence>
<organism evidence="2 3">
    <name type="scientific">Rhodovastum atsumiense</name>
    <dbReference type="NCBI Taxonomy" id="504468"/>
    <lineage>
        <taxon>Bacteria</taxon>
        <taxon>Pseudomonadati</taxon>
        <taxon>Pseudomonadota</taxon>
        <taxon>Alphaproteobacteria</taxon>
        <taxon>Acetobacterales</taxon>
        <taxon>Acetobacteraceae</taxon>
        <taxon>Rhodovastum</taxon>
    </lineage>
</organism>
<evidence type="ECO:0000313" key="3">
    <source>
        <dbReference type="Proteomes" id="UP000325255"/>
    </source>
</evidence>
<sequence>MRNLPRMGGLAAGALAALVMAVGIARAAPRDRPVFPPTRDVAVTYATSLPQPGAPKQVLLRYSAASGLVRIDGALPGWILVDPRERRASVVMEQLGVLLDAPAKAGLDQALVLENGRHFTRRGSDQVAGLRCTVWDVAGEAASGTVCVTGDGVVLRASGHDRSGQESRVEATGVDYAAQPDALFQPPGHLRRVNMQALLDAGGLTGGLPSGGSAGAILDRLRGRQ</sequence>
<keyword evidence="1" id="KW-0732">Signal</keyword>